<dbReference type="AlphaFoldDB" id="A0AAU8AF30"/>
<feature type="domain" description="Peptidase S24/S26A/S26B/S26C" evidence="1">
    <location>
        <begin position="98"/>
        <end position="205"/>
    </location>
</feature>
<sequence>MSAARTDKLRWNMLSRTPISTPLHAWLNKALEFSGLSQTALAEKLDAVVPKKVDRSTINKMVLGKRAISAEELLRISEITGFAVPGETPMTPTIAIAGRVGAGAQVPVFDAYSKGAGPQVECPPGLSPHGVVAVEVEGDSMEPVYSAGDLLFYTREAHDGVPAQVIGHRCVVEDENGMGWVKQVKPGDEPGLFHLISLNPGANTMWNKRLKWAARVRLHWPAELARRV</sequence>
<evidence type="ECO:0000313" key="3">
    <source>
        <dbReference type="EMBL" id="XCC93520.1"/>
    </source>
</evidence>
<dbReference type="Gene3D" id="2.10.109.10">
    <property type="entry name" value="Umud Fragment, subunit A"/>
    <property type="match status" value="1"/>
</dbReference>
<name>A0AAU8AF30_9RHOB</name>
<dbReference type="InterPro" id="IPR010982">
    <property type="entry name" value="Lambda_DNA-bd_dom_sf"/>
</dbReference>
<dbReference type="InterPro" id="IPR036286">
    <property type="entry name" value="LexA/Signal_pep-like_sf"/>
</dbReference>
<dbReference type="CDD" id="cd00093">
    <property type="entry name" value="HTH_XRE"/>
    <property type="match status" value="1"/>
</dbReference>
<evidence type="ECO:0000259" key="2">
    <source>
        <dbReference type="Pfam" id="PF01381"/>
    </source>
</evidence>
<gene>
    <name evidence="3" type="ORF">PVT71_13700</name>
</gene>
<feature type="domain" description="HTH cro/C1-type" evidence="2">
    <location>
        <begin position="35"/>
        <end position="81"/>
    </location>
</feature>
<organism evidence="3">
    <name type="scientific">Alloyangia sp. H15</name>
    <dbReference type="NCBI Taxonomy" id="3029062"/>
    <lineage>
        <taxon>Bacteria</taxon>
        <taxon>Pseudomonadati</taxon>
        <taxon>Pseudomonadota</taxon>
        <taxon>Alphaproteobacteria</taxon>
        <taxon>Rhodobacterales</taxon>
        <taxon>Roseobacteraceae</taxon>
        <taxon>Alloyangia</taxon>
    </lineage>
</organism>
<dbReference type="Pfam" id="PF00717">
    <property type="entry name" value="Peptidase_S24"/>
    <property type="match status" value="1"/>
</dbReference>
<dbReference type="RefSeq" id="WP_353472344.1">
    <property type="nucleotide sequence ID" value="NZ_CP123384.1"/>
</dbReference>
<dbReference type="Gene3D" id="1.10.260.40">
    <property type="entry name" value="lambda repressor-like DNA-binding domains"/>
    <property type="match status" value="1"/>
</dbReference>
<protein>
    <submittedName>
        <fullName evidence="3">S24 family peptidase</fullName>
    </submittedName>
</protein>
<reference evidence="3" key="1">
    <citation type="submission" date="2023-02" db="EMBL/GenBank/DDBJ databases">
        <title>Description and genomic characterization of Salipiger bruguierae sp. nov., isolated from the sediment of mangrove plant Bruguiera sexangula.</title>
        <authorList>
            <person name="Long M."/>
        </authorList>
    </citation>
    <scope>NUCLEOTIDE SEQUENCE</scope>
    <source>
        <strain evidence="3">H15</strain>
    </source>
</reference>
<dbReference type="Pfam" id="PF01381">
    <property type="entry name" value="HTH_3"/>
    <property type="match status" value="1"/>
</dbReference>
<accession>A0AAU8AF30</accession>
<proteinExistence type="predicted"/>
<dbReference type="SUPFAM" id="SSF47413">
    <property type="entry name" value="lambda repressor-like DNA-binding domains"/>
    <property type="match status" value="1"/>
</dbReference>
<dbReference type="GO" id="GO:0003677">
    <property type="term" value="F:DNA binding"/>
    <property type="evidence" value="ECO:0007669"/>
    <property type="project" value="InterPro"/>
</dbReference>
<dbReference type="EMBL" id="CP123384">
    <property type="protein sequence ID" value="XCC93520.1"/>
    <property type="molecule type" value="Genomic_DNA"/>
</dbReference>
<dbReference type="SUPFAM" id="SSF51306">
    <property type="entry name" value="LexA/Signal peptidase"/>
    <property type="match status" value="1"/>
</dbReference>
<dbReference type="CDD" id="cd06462">
    <property type="entry name" value="Peptidase_S24_S26"/>
    <property type="match status" value="1"/>
</dbReference>
<dbReference type="InterPro" id="IPR015927">
    <property type="entry name" value="Peptidase_S24_S26A/B/C"/>
</dbReference>
<dbReference type="InterPro" id="IPR001387">
    <property type="entry name" value="Cro/C1-type_HTH"/>
</dbReference>
<evidence type="ECO:0000259" key="1">
    <source>
        <dbReference type="Pfam" id="PF00717"/>
    </source>
</evidence>